<feature type="domain" description="2-C-methyl-D-erythritol 2,4-cyclodiphosphate synthase" evidence="10">
    <location>
        <begin position="1"/>
        <end position="154"/>
    </location>
</feature>
<dbReference type="HAMAP" id="MF_00107">
    <property type="entry name" value="IspF"/>
    <property type="match status" value="1"/>
</dbReference>
<keyword evidence="6 8" id="KW-0414">Isoprene biosynthesis</keyword>
<dbReference type="EMBL" id="CP046457">
    <property type="protein sequence ID" value="QGU00752.1"/>
    <property type="molecule type" value="Genomic_DNA"/>
</dbReference>
<evidence type="ECO:0000256" key="6">
    <source>
        <dbReference type="ARBA" id="ARBA00023229"/>
    </source>
</evidence>
<evidence type="ECO:0000256" key="5">
    <source>
        <dbReference type="ARBA" id="ARBA00022723"/>
    </source>
</evidence>
<feature type="site" description="Transition state stabilizer" evidence="8">
    <location>
        <position position="133"/>
    </location>
</feature>
<dbReference type="UniPathway" id="UPA00056">
    <property type="reaction ID" value="UER00095"/>
</dbReference>
<evidence type="ECO:0000313" key="12">
    <source>
        <dbReference type="Proteomes" id="UP000426444"/>
    </source>
</evidence>
<protein>
    <recommendedName>
        <fullName evidence="4 8">2-C-methyl-D-erythritol 2,4-cyclodiphosphate synthase</fullName>
        <shortName evidence="8">MECDP-synthase</shortName>
        <shortName evidence="8">MECPP-synthase</shortName>
        <shortName evidence="8">MECPS</shortName>
        <ecNumber evidence="4 8">4.6.1.12</ecNumber>
    </recommendedName>
</protein>
<gene>
    <name evidence="8" type="primary">ispF</name>
    <name evidence="11" type="ORF">SYNTR_2158</name>
</gene>
<dbReference type="GO" id="GO:0008685">
    <property type="term" value="F:2-C-methyl-D-erythritol 2,4-cyclodiphosphate synthase activity"/>
    <property type="evidence" value="ECO:0007669"/>
    <property type="project" value="UniProtKB-UniRule"/>
</dbReference>
<comment type="pathway">
    <text evidence="2 8">Isoprenoid biosynthesis; isopentenyl diphosphate biosynthesis via DXP pathway; isopentenyl diphosphate from 1-deoxy-D-xylulose 5-phosphate: step 4/6.</text>
</comment>
<comment type="caution">
    <text evidence="8">Lacks conserved residue(s) required for the propagation of feature annotation.</text>
</comment>
<keyword evidence="12" id="KW-1185">Reference proteome</keyword>
<sequence>MRIGIGYDVHRLVEGRKLILGGVQIPHEMGLLGHSDADVLIHAICDALLGAAALGDIGKHFPDTNEAYRGISSIILLKHVEQLIKDKGYKIANIDCTIVAQKPKLANYIDEMQKNITQALNIKSDLINIKATTTEELGFEGKQEGISAQAAVLLKYK</sequence>
<name>A0A6I6DE52_9FIRM</name>
<dbReference type="OrthoDB" id="9804336at2"/>
<keyword evidence="5 8" id="KW-0479">Metal-binding</keyword>
<dbReference type="KEGG" id="salq:SYNTR_2158"/>
<evidence type="ECO:0000259" key="10">
    <source>
        <dbReference type="Pfam" id="PF02542"/>
    </source>
</evidence>
<reference evidence="12" key="1">
    <citation type="journal article" date="2019" name="Microbiology">
        <title>Complete Genome Sequence of an Uncultured Bacterium of the Candidate Phylum Bipolaricaulota.</title>
        <authorList>
            <person name="Kadnikov V.V."/>
            <person name="Mardanov A.V."/>
            <person name="Beletsky A.V."/>
            <person name="Frank Y.A."/>
            <person name="Karnachuk O.V."/>
            <person name="Ravin N.V."/>
        </authorList>
    </citation>
    <scope>NUCLEOTIDE SEQUENCE [LARGE SCALE GENOMIC DNA]</scope>
</reference>
<evidence type="ECO:0000256" key="7">
    <source>
        <dbReference type="ARBA" id="ARBA00023239"/>
    </source>
</evidence>
<comment type="subunit">
    <text evidence="8">Homotrimer.</text>
</comment>
<proteinExistence type="inferred from homology"/>
<feature type="site" description="Transition state stabilizer" evidence="8">
    <location>
        <position position="34"/>
    </location>
</feature>
<dbReference type="AlphaFoldDB" id="A0A6I6DE52"/>
<dbReference type="Pfam" id="PF02542">
    <property type="entry name" value="YgbB"/>
    <property type="match status" value="1"/>
</dbReference>
<comment type="similarity">
    <text evidence="3 8 9">Belongs to the IspF family.</text>
</comment>
<dbReference type="NCBIfam" id="TIGR00151">
    <property type="entry name" value="ispF"/>
    <property type="match status" value="1"/>
</dbReference>
<feature type="binding site" evidence="8">
    <location>
        <position position="142"/>
    </location>
    <ligand>
        <name>4-CDP-2-C-methyl-D-erythritol 2-phosphate</name>
        <dbReference type="ChEBI" id="CHEBI:57919"/>
    </ligand>
</feature>
<organism evidence="11 12">
    <name type="scientific">Candidatus Syntrophocurvum alkaliphilum</name>
    <dbReference type="NCBI Taxonomy" id="2293317"/>
    <lineage>
        <taxon>Bacteria</taxon>
        <taxon>Bacillati</taxon>
        <taxon>Bacillota</taxon>
        <taxon>Clostridia</taxon>
        <taxon>Eubacteriales</taxon>
        <taxon>Syntrophomonadaceae</taxon>
        <taxon>Candidatus Syntrophocurvum</taxon>
    </lineage>
</organism>
<dbReference type="PROSITE" id="PS01350">
    <property type="entry name" value="ISPF"/>
    <property type="match status" value="1"/>
</dbReference>
<evidence type="ECO:0000256" key="2">
    <source>
        <dbReference type="ARBA" id="ARBA00004709"/>
    </source>
</evidence>
<dbReference type="PANTHER" id="PTHR43181">
    <property type="entry name" value="2-C-METHYL-D-ERYTHRITOL 2,4-CYCLODIPHOSPHATE SYNTHASE, CHLOROPLASTIC"/>
    <property type="match status" value="1"/>
</dbReference>
<comment type="cofactor">
    <cofactor evidence="8">
        <name>a divalent metal cation</name>
        <dbReference type="ChEBI" id="CHEBI:60240"/>
    </cofactor>
    <text evidence="8">Binds 1 divalent metal cation per subunit.</text>
</comment>
<evidence type="ECO:0000256" key="4">
    <source>
        <dbReference type="ARBA" id="ARBA00012579"/>
    </source>
</evidence>
<dbReference type="Gene3D" id="3.30.1330.50">
    <property type="entry name" value="2-C-methyl-D-erythritol 2,4-cyclodiphosphate synthase"/>
    <property type="match status" value="1"/>
</dbReference>
<feature type="binding site" evidence="8">
    <location>
        <begin position="8"/>
        <end position="10"/>
    </location>
    <ligand>
        <name>4-CDP-2-C-methyl-D-erythritol 2-phosphate</name>
        <dbReference type="ChEBI" id="CHEBI:57919"/>
    </ligand>
</feature>
<evidence type="ECO:0000256" key="9">
    <source>
        <dbReference type="RuleBase" id="RU004395"/>
    </source>
</evidence>
<dbReference type="InterPro" id="IPR020555">
    <property type="entry name" value="MECDP_synthase_CS"/>
</dbReference>
<feature type="binding site" evidence="8">
    <location>
        <begin position="34"/>
        <end position="35"/>
    </location>
    <ligand>
        <name>4-CDP-2-C-methyl-D-erythritol 2-phosphate</name>
        <dbReference type="ChEBI" id="CHEBI:57919"/>
    </ligand>
</feature>
<dbReference type="CDD" id="cd00554">
    <property type="entry name" value="MECDP_synthase"/>
    <property type="match status" value="1"/>
</dbReference>
<dbReference type="PANTHER" id="PTHR43181:SF1">
    <property type="entry name" value="2-C-METHYL-D-ERYTHRITOL 2,4-CYCLODIPHOSPHATE SYNTHASE, CHLOROPLASTIC"/>
    <property type="match status" value="1"/>
</dbReference>
<feature type="binding site" evidence="8">
    <location>
        <begin position="132"/>
        <end position="135"/>
    </location>
    <ligand>
        <name>4-CDP-2-C-methyl-D-erythritol 2-phosphate</name>
        <dbReference type="ChEBI" id="CHEBI:57919"/>
    </ligand>
</feature>
<evidence type="ECO:0000256" key="1">
    <source>
        <dbReference type="ARBA" id="ARBA00000200"/>
    </source>
</evidence>
<dbReference type="GO" id="GO:0016114">
    <property type="term" value="P:terpenoid biosynthetic process"/>
    <property type="evidence" value="ECO:0007669"/>
    <property type="project" value="InterPro"/>
</dbReference>
<feature type="binding site" evidence="8">
    <location>
        <begin position="56"/>
        <end position="58"/>
    </location>
    <ligand>
        <name>4-CDP-2-C-methyl-D-erythritol 2-phosphate</name>
        <dbReference type="ChEBI" id="CHEBI:57919"/>
    </ligand>
</feature>
<evidence type="ECO:0000313" key="11">
    <source>
        <dbReference type="EMBL" id="QGU00752.1"/>
    </source>
</evidence>
<feature type="binding site" evidence="8">
    <location>
        <position position="8"/>
    </location>
    <ligand>
        <name>a divalent metal cation</name>
        <dbReference type="ChEBI" id="CHEBI:60240"/>
    </ligand>
</feature>
<comment type="function">
    <text evidence="8">Involved in the biosynthesis of isopentenyl diphosphate (IPP) and dimethylallyl diphosphate (DMAPP), two major building blocks of isoprenoid compounds. Catalyzes the conversion of 4-diphosphocytidyl-2-C-methyl-D-erythritol 2-phosphate (CDP-ME2P) to 2-C-methyl-D-erythritol 2,4-cyclodiphosphate (ME-CPP) with a corresponding release of cytidine 5-monophosphate (CMP).</text>
</comment>
<feature type="binding site" evidence="8">
    <location>
        <begin position="61"/>
        <end position="65"/>
    </location>
    <ligand>
        <name>4-CDP-2-C-methyl-D-erythritol 2-phosphate</name>
        <dbReference type="ChEBI" id="CHEBI:57919"/>
    </ligand>
</feature>
<dbReference type="GO" id="GO:0046872">
    <property type="term" value="F:metal ion binding"/>
    <property type="evidence" value="ECO:0007669"/>
    <property type="project" value="UniProtKB-KW"/>
</dbReference>
<keyword evidence="7 8" id="KW-0456">Lyase</keyword>
<evidence type="ECO:0000256" key="8">
    <source>
        <dbReference type="HAMAP-Rule" id="MF_00107"/>
    </source>
</evidence>
<comment type="catalytic activity">
    <reaction evidence="1 8 9">
        <text>4-CDP-2-C-methyl-D-erythritol 2-phosphate = 2-C-methyl-D-erythritol 2,4-cyclic diphosphate + CMP</text>
        <dbReference type="Rhea" id="RHEA:23864"/>
        <dbReference type="ChEBI" id="CHEBI:57919"/>
        <dbReference type="ChEBI" id="CHEBI:58483"/>
        <dbReference type="ChEBI" id="CHEBI:60377"/>
        <dbReference type="EC" id="4.6.1.12"/>
    </reaction>
</comment>
<dbReference type="EC" id="4.6.1.12" evidence="4 8"/>
<accession>A0A6I6DE52</accession>
<dbReference type="GO" id="GO:0019288">
    <property type="term" value="P:isopentenyl diphosphate biosynthetic process, methylerythritol 4-phosphate pathway"/>
    <property type="evidence" value="ECO:0007669"/>
    <property type="project" value="UniProtKB-UniRule"/>
</dbReference>
<feature type="binding site" evidence="8">
    <location>
        <position position="139"/>
    </location>
    <ligand>
        <name>4-CDP-2-C-methyl-D-erythritol 2-phosphate</name>
        <dbReference type="ChEBI" id="CHEBI:57919"/>
    </ligand>
</feature>
<dbReference type="Proteomes" id="UP000426444">
    <property type="component" value="Chromosome"/>
</dbReference>
<feature type="binding site" evidence="8">
    <location>
        <position position="10"/>
    </location>
    <ligand>
        <name>a divalent metal cation</name>
        <dbReference type="ChEBI" id="CHEBI:60240"/>
    </ligand>
</feature>
<dbReference type="FunFam" id="3.30.1330.50:FF:000001">
    <property type="entry name" value="2-C-methyl-D-erythritol 2,4-cyclodiphosphate synthase"/>
    <property type="match status" value="1"/>
</dbReference>
<dbReference type="InterPro" id="IPR036571">
    <property type="entry name" value="MECDP_synthase_sf"/>
</dbReference>
<feature type="binding site" evidence="8">
    <location>
        <position position="42"/>
    </location>
    <ligand>
        <name>a divalent metal cation</name>
        <dbReference type="ChEBI" id="CHEBI:60240"/>
    </ligand>
</feature>
<dbReference type="SUPFAM" id="SSF69765">
    <property type="entry name" value="IpsF-like"/>
    <property type="match status" value="1"/>
</dbReference>
<dbReference type="InterPro" id="IPR003526">
    <property type="entry name" value="MECDP_synthase"/>
</dbReference>
<evidence type="ECO:0000256" key="3">
    <source>
        <dbReference type="ARBA" id="ARBA00008480"/>
    </source>
</evidence>
<dbReference type="RefSeq" id="WP_156204503.1">
    <property type="nucleotide sequence ID" value="NZ_CP046457.1"/>
</dbReference>